<dbReference type="GO" id="GO:0043139">
    <property type="term" value="F:5'-3' DNA helicase activity"/>
    <property type="evidence" value="ECO:0007669"/>
    <property type="project" value="UniProtKB-EC"/>
</dbReference>
<dbReference type="EMBL" id="JACTNZ010000009">
    <property type="protein sequence ID" value="KAG5531102.1"/>
    <property type="molecule type" value="Genomic_DNA"/>
</dbReference>
<dbReference type="GO" id="GO:0005524">
    <property type="term" value="F:ATP binding"/>
    <property type="evidence" value="ECO:0007669"/>
    <property type="project" value="UniProtKB-KW"/>
</dbReference>
<keyword evidence="4" id="KW-1185">Reference proteome</keyword>
<proteinExistence type="inferred from homology"/>
<dbReference type="GO" id="GO:0000723">
    <property type="term" value="P:telomere maintenance"/>
    <property type="evidence" value="ECO:0007669"/>
    <property type="project" value="InterPro"/>
</dbReference>
<organism evidence="3 4">
    <name type="scientific">Rhododendron griersonianum</name>
    <dbReference type="NCBI Taxonomy" id="479676"/>
    <lineage>
        <taxon>Eukaryota</taxon>
        <taxon>Viridiplantae</taxon>
        <taxon>Streptophyta</taxon>
        <taxon>Embryophyta</taxon>
        <taxon>Tracheophyta</taxon>
        <taxon>Spermatophyta</taxon>
        <taxon>Magnoliopsida</taxon>
        <taxon>eudicotyledons</taxon>
        <taxon>Gunneridae</taxon>
        <taxon>Pentapetalae</taxon>
        <taxon>asterids</taxon>
        <taxon>Ericales</taxon>
        <taxon>Ericaceae</taxon>
        <taxon>Ericoideae</taxon>
        <taxon>Rhodoreae</taxon>
        <taxon>Rhododendron</taxon>
    </lineage>
</organism>
<evidence type="ECO:0000313" key="4">
    <source>
        <dbReference type="Proteomes" id="UP000823749"/>
    </source>
</evidence>
<comment type="similarity">
    <text evidence="1">Belongs to the helicase family.</text>
</comment>
<sequence>MGRSVKDFDLPIVYLIVAEDRLTEKREILDELAVTVPLEDYSAATTLNEEQLAAYDIIMDCINFEQSVIFFIDGPGGTGKTY</sequence>
<protein>
    <recommendedName>
        <fullName evidence="1">ATP-dependent DNA helicase</fullName>
        <ecNumber evidence="1">5.6.2.3</ecNumber>
    </recommendedName>
</protein>
<keyword evidence="1" id="KW-0347">Helicase</keyword>
<dbReference type="PANTHER" id="PTHR10492">
    <property type="match status" value="1"/>
</dbReference>
<dbReference type="AlphaFoldDB" id="A0AAV6IQS0"/>
<comment type="catalytic activity">
    <reaction evidence="1">
        <text>ATP + H2O = ADP + phosphate + H(+)</text>
        <dbReference type="Rhea" id="RHEA:13065"/>
        <dbReference type="ChEBI" id="CHEBI:15377"/>
        <dbReference type="ChEBI" id="CHEBI:15378"/>
        <dbReference type="ChEBI" id="CHEBI:30616"/>
        <dbReference type="ChEBI" id="CHEBI:43474"/>
        <dbReference type="ChEBI" id="CHEBI:456216"/>
        <dbReference type="EC" id="5.6.2.3"/>
    </reaction>
</comment>
<keyword evidence="1" id="KW-0378">Hydrolase</keyword>
<keyword evidence="1" id="KW-0067">ATP-binding</keyword>
<dbReference type="GO" id="GO:0016787">
    <property type="term" value="F:hydrolase activity"/>
    <property type="evidence" value="ECO:0007669"/>
    <property type="project" value="UniProtKB-KW"/>
</dbReference>
<name>A0AAV6IQS0_9ERIC</name>
<feature type="domain" description="DNA helicase Pif1-like DEAD-box helicase" evidence="2">
    <location>
        <begin position="46"/>
        <end position="82"/>
    </location>
</feature>
<dbReference type="InterPro" id="IPR010285">
    <property type="entry name" value="DNA_helicase_pif1-like_DEAD"/>
</dbReference>
<dbReference type="Gene3D" id="3.40.50.300">
    <property type="entry name" value="P-loop containing nucleotide triphosphate hydrolases"/>
    <property type="match status" value="1"/>
</dbReference>
<accession>A0AAV6IQS0</accession>
<dbReference type="Proteomes" id="UP000823749">
    <property type="component" value="Chromosome 9"/>
</dbReference>
<evidence type="ECO:0000256" key="1">
    <source>
        <dbReference type="RuleBase" id="RU363044"/>
    </source>
</evidence>
<dbReference type="GO" id="GO:0006281">
    <property type="term" value="P:DNA repair"/>
    <property type="evidence" value="ECO:0007669"/>
    <property type="project" value="UniProtKB-KW"/>
</dbReference>
<keyword evidence="1" id="KW-0233">DNA recombination</keyword>
<keyword evidence="1" id="KW-0234">DNA repair</keyword>
<keyword evidence="1" id="KW-0547">Nucleotide-binding</keyword>
<dbReference type="EC" id="5.6.2.3" evidence="1"/>
<comment type="caution">
    <text evidence="3">The sequence shown here is derived from an EMBL/GenBank/DDBJ whole genome shotgun (WGS) entry which is preliminary data.</text>
</comment>
<gene>
    <name evidence="3" type="ORF">RHGRI_025900</name>
</gene>
<reference evidence="3" key="1">
    <citation type="submission" date="2020-08" db="EMBL/GenBank/DDBJ databases">
        <title>Plant Genome Project.</title>
        <authorList>
            <person name="Zhang R.-G."/>
        </authorList>
    </citation>
    <scope>NUCLEOTIDE SEQUENCE</scope>
    <source>
        <strain evidence="3">WSP0</strain>
        <tissue evidence="3">Leaf</tissue>
    </source>
</reference>
<dbReference type="SUPFAM" id="SSF52540">
    <property type="entry name" value="P-loop containing nucleoside triphosphate hydrolases"/>
    <property type="match status" value="1"/>
</dbReference>
<evidence type="ECO:0000313" key="3">
    <source>
        <dbReference type="EMBL" id="KAG5531102.1"/>
    </source>
</evidence>
<dbReference type="GO" id="GO:0006310">
    <property type="term" value="P:DNA recombination"/>
    <property type="evidence" value="ECO:0007669"/>
    <property type="project" value="UniProtKB-KW"/>
</dbReference>
<dbReference type="Pfam" id="PF05970">
    <property type="entry name" value="PIF1"/>
    <property type="match status" value="1"/>
</dbReference>
<dbReference type="PANTHER" id="PTHR10492:SF94">
    <property type="entry name" value="ATP-DEPENDENT DNA HELICASE"/>
    <property type="match status" value="1"/>
</dbReference>
<evidence type="ECO:0000259" key="2">
    <source>
        <dbReference type="Pfam" id="PF05970"/>
    </source>
</evidence>
<dbReference type="InterPro" id="IPR027417">
    <property type="entry name" value="P-loop_NTPase"/>
</dbReference>
<comment type="cofactor">
    <cofactor evidence="1">
        <name>Mg(2+)</name>
        <dbReference type="ChEBI" id="CHEBI:18420"/>
    </cofactor>
</comment>
<keyword evidence="1" id="KW-0227">DNA damage</keyword>